<dbReference type="SUPFAM" id="SSF64288">
    <property type="entry name" value="Chorismate lyase-like"/>
    <property type="match status" value="1"/>
</dbReference>
<dbReference type="Pfam" id="PF00392">
    <property type="entry name" value="GntR"/>
    <property type="match status" value="1"/>
</dbReference>
<gene>
    <name evidence="5" type="ORF">ITX56_14420</name>
</gene>
<dbReference type="PRINTS" id="PR00035">
    <property type="entry name" value="HTHGNTR"/>
</dbReference>
<evidence type="ECO:0000256" key="2">
    <source>
        <dbReference type="ARBA" id="ARBA00023125"/>
    </source>
</evidence>
<dbReference type="SMART" id="SM00866">
    <property type="entry name" value="UTRA"/>
    <property type="match status" value="1"/>
</dbReference>
<feature type="domain" description="HTH gntR-type" evidence="4">
    <location>
        <begin position="14"/>
        <end position="82"/>
    </location>
</feature>
<dbReference type="SMART" id="SM00345">
    <property type="entry name" value="HTH_GNTR"/>
    <property type="match status" value="1"/>
</dbReference>
<dbReference type="InterPro" id="IPR028978">
    <property type="entry name" value="Chorismate_lyase_/UTRA_dom_sf"/>
</dbReference>
<comment type="caution">
    <text evidence="5">The sequence shown here is derived from an EMBL/GenBank/DDBJ whole genome shotgun (WGS) entry which is preliminary data.</text>
</comment>
<dbReference type="CDD" id="cd07377">
    <property type="entry name" value="WHTH_GntR"/>
    <property type="match status" value="1"/>
</dbReference>
<dbReference type="InterPro" id="IPR000524">
    <property type="entry name" value="Tscrpt_reg_HTH_GntR"/>
</dbReference>
<dbReference type="EMBL" id="JADMNK010000007">
    <property type="protein sequence ID" value="MBZ0058980.1"/>
    <property type="molecule type" value="Genomic_DNA"/>
</dbReference>
<dbReference type="InterPro" id="IPR036388">
    <property type="entry name" value="WH-like_DNA-bd_sf"/>
</dbReference>
<evidence type="ECO:0000313" key="6">
    <source>
        <dbReference type="Proteomes" id="UP000706580"/>
    </source>
</evidence>
<dbReference type="Proteomes" id="UP000706580">
    <property type="component" value="Unassembled WGS sequence"/>
</dbReference>
<dbReference type="InterPro" id="IPR050679">
    <property type="entry name" value="Bact_HTH_transcr_reg"/>
</dbReference>
<dbReference type="PANTHER" id="PTHR44846:SF1">
    <property type="entry name" value="MANNOSYL-D-GLYCERATE TRANSPORT_METABOLISM SYSTEM REPRESSOR MNGR-RELATED"/>
    <property type="match status" value="1"/>
</dbReference>
<keyword evidence="6" id="KW-1185">Reference proteome</keyword>
<dbReference type="PROSITE" id="PS50949">
    <property type="entry name" value="HTH_GNTR"/>
    <property type="match status" value="1"/>
</dbReference>
<dbReference type="InterPro" id="IPR036390">
    <property type="entry name" value="WH_DNA-bd_sf"/>
</dbReference>
<sequence length="254" mass="29031">MSDVNSSQNNEPHSLKYLDLFTLIKNKIDAGEWAENATIPTERELAERYKTSRTTVRKAIEHLRQKGYLHSEHGRGTFVLPELSRRSQRQLHGFTDDILARNGVPRQQILEFGFVPANEMLRHALQLSGNRPVLRIKRLRFDNTTPMGIQTAWLPVDEAHAFTQEELLEAGSLYKLLAQKMGLELLEAYETIGARQPSAAEASLLELSVNDVILTCSRVTLSVNRKPMEYVEMIYPASRYAYEIKITKDSFSRK</sequence>
<dbReference type="Gene3D" id="3.40.1410.10">
    <property type="entry name" value="Chorismate lyase-like"/>
    <property type="match status" value="1"/>
</dbReference>
<evidence type="ECO:0000256" key="3">
    <source>
        <dbReference type="ARBA" id="ARBA00023163"/>
    </source>
</evidence>
<accession>A0ABS7RXG7</accession>
<protein>
    <submittedName>
        <fullName evidence="5">GntR family transcriptional regulator</fullName>
    </submittedName>
</protein>
<proteinExistence type="predicted"/>
<organism evidence="5 6">
    <name type="scientific">Leclercia barmai</name>
    <dbReference type="NCBI Taxonomy" id="2785629"/>
    <lineage>
        <taxon>Bacteria</taxon>
        <taxon>Pseudomonadati</taxon>
        <taxon>Pseudomonadota</taxon>
        <taxon>Gammaproteobacteria</taxon>
        <taxon>Enterobacterales</taxon>
        <taxon>Enterobacteriaceae</taxon>
        <taxon>Leclercia</taxon>
    </lineage>
</organism>
<keyword evidence="3" id="KW-0804">Transcription</keyword>
<dbReference type="RefSeq" id="WP_223074905.1">
    <property type="nucleotide sequence ID" value="NZ_JADMNK010000007.1"/>
</dbReference>
<dbReference type="InterPro" id="IPR011663">
    <property type="entry name" value="UTRA"/>
</dbReference>
<reference evidence="5 6" key="1">
    <citation type="submission" date="2020-11" db="EMBL/GenBank/DDBJ databases">
        <title>Draft Genome of Enterobacter sp. strain EMC7.</title>
        <authorList>
            <person name="Barman P."/>
            <person name="Sinha S."/>
            <person name="Sen S."/>
            <person name="Chakraborty R."/>
        </authorList>
    </citation>
    <scope>NUCLEOTIDE SEQUENCE [LARGE SCALE GENOMIC DNA]</scope>
    <source>
        <strain evidence="5 6">EMC7</strain>
    </source>
</reference>
<keyword evidence="2" id="KW-0238">DNA-binding</keyword>
<dbReference type="SUPFAM" id="SSF46785">
    <property type="entry name" value="Winged helix' DNA-binding domain"/>
    <property type="match status" value="1"/>
</dbReference>
<dbReference type="Pfam" id="PF07702">
    <property type="entry name" value="UTRA"/>
    <property type="match status" value="1"/>
</dbReference>
<evidence type="ECO:0000256" key="1">
    <source>
        <dbReference type="ARBA" id="ARBA00023015"/>
    </source>
</evidence>
<evidence type="ECO:0000313" key="5">
    <source>
        <dbReference type="EMBL" id="MBZ0058980.1"/>
    </source>
</evidence>
<evidence type="ECO:0000259" key="4">
    <source>
        <dbReference type="PROSITE" id="PS50949"/>
    </source>
</evidence>
<dbReference type="PANTHER" id="PTHR44846">
    <property type="entry name" value="MANNOSYL-D-GLYCERATE TRANSPORT/METABOLISM SYSTEM REPRESSOR MNGR-RELATED"/>
    <property type="match status" value="1"/>
</dbReference>
<keyword evidence="1" id="KW-0805">Transcription regulation</keyword>
<name>A0ABS7RXG7_9ENTR</name>
<dbReference type="Gene3D" id="1.10.10.10">
    <property type="entry name" value="Winged helix-like DNA-binding domain superfamily/Winged helix DNA-binding domain"/>
    <property type="match status" value="1"/>
</dbReference>